<comment type="caution">
    <text evidence="1">The sequence shown here is derived from an EMBL/GenBank/DDBJ whole genome shotgun (WGS) entry which is preliminary data.</text>
</comment>
<dbReference type="Proteomes" id="UP000242188">
    <property type="component" value="Unassembled WGS sequence"/>
</dbReference>
<reference evidence="1 2" key="1">
    <citation type="journal article" date="2017" name="Nat. Ecol. Evol.">
        <title>Scallop genome provides insights into evolution of bilaterian karyotype and development.</title>
        <authorList>
            <person name="Wang S."/>
            <person name="Zhang J."/>
            <person name="Jiao W."/>
            <person name="Li J."/>
            <person name="Xun X."/>
            <person name="Sun Y."/>
            <person name="Guo X."/>
            <person name="Huan P."/>
            <person name="Dong B."/>
            <person name="Zhang L."/>
            <person name="Hu X."/>
            <person name="Sun X."/>
            <person name="Wang J."/>
            <person name="Zhao C."/>
            <person name="Wang Y."/>
            <person name="Wang D."/>
            <person name="Huang X."/>
            <person name="Wang R."/>
            <person name="Lv J."/>
            <person name="Li Y."/>
            <person name="Zhang Z."/>
            <person name="Liu B."/>
            <person name="Lu W."/>
            <person name="Hui Y."/>
            <person name="Liang J."/>
            <person name="Zhou Z."/>
            <person name="Hou R."/>
            <person name="Li X."/>
            <person name="Liu Y."/>
            <person name="Li H."/>
            <person name="Ning X."/>
            <person name="Lin Y."/>
            <person name="Zhao L."/>
            <person name="Xing Q."/>
            <person name="Dou J."/>
            <person name="Li Y."/>
            <person name="Mao J."/>
            <person name="Guo H."/>
            <person name="Dou H."/>
            <person name="Li T."/>
            <person name="Mu C."/>
            <person name="Jiang W."/>
            <person name="Fu Q."/>
            <person name="Fu X."/>
            <person name="Miao Y."/>
            <person name="Liu J."/>
            <person name="Yu Q."/>
            <person name="Li R."/>
            <person name="Liao H."/>
            <person name="Li X."/>
            <person name="Kong Y."/>
            <person name="Jiang Z."/>
            <person name="Chourrout D."/>
            <person name="Li R."/>
            <person name="Bao Z."/>
        </authorList>
    </citation>
    <scope>NUCLEOTIDE SEQUENCE [LARGE SCALE GENOMIC DNA]</scope>
    <source>
        <strain evidence="1 2">PY_sf001</strain>
    </source>
</reference>
<organism evidence="1 2">
    <name type="scientific">Mizuhopecten yessoensis</name>
    <name type="common">Japanese scallop</name>
    <name type="synonym">Patinopecten yessoensis</name>
    <dbReference type="NCBI Taxonomy" id="6573"/>
    <lineage>
        <taxon>Eukaryota</taxon>
        <taxon>Metazoa</taxon>
        <taxon>Spiralia</taxon>
        <taxon>Lophotrochozoa</taxon>
        <taxon>Mollusca</taxon>
        <taxon>Bivalvia</taxon>
        <taxon>Autobranchia</taxon>
        <taxon>Pteriomorphia</taxon>
        <taxon>Pectinida</taxon>
        <taxon>Pectinoidea</taxon>
        <taxon>Pectinidae</taxon>
        <taxon>Mizuhopecten</taxon>
    </lineage>
</organism>
<sequence>MAQQNRGWQLVYYRPFFLGIGGFRFPFDHFPVREANSSEINCMFYEGVSHLAQWGFSVKHVSMDGAGVNRAFLNMNTWQQSMKSILTARFHNGFLSLCEKIKNNIIKSCINSKNRILTLPNKYLILWKFWEDAYRWDLKNLLQIHRKLTRDHIFPTQCETILQKDGWRDAESYVRIPVKIGVRWK</sequence>
<proteinExistence type="predicted"/>
<name>A0A210Q5S5_MIZYE</name>
<dbReference type="InterPro" id="IPR036314">
    <property type="entry name" value="SOD_C_sf"/>
</dbReference>
<dbReference type="EMBL" id="NEDP02004925">
    <property type="protein sequence ID" value="OWF44078.1"/>
    <property type="molecule type" value="Genomic_DNA"/>
</dbReference>
<dbReference type="SUPFAM" id="SSF54719">
    <property type="entry name" value="Fe,Mn superoxide dismutase (SOD), C-terminal domain"/>
    <property type="match status" value="1"/>
</dbReference>
<dbReference type="AlphaFoldDB" id="A0A210Q5S5"/>
<evidence type="ECO:0000313" key="1">
    <source>
        <dbReference type="EMBL" id="OWF44078.1"/>
    </source>
</evidence>
<gene>
    <name evidence="1" type="ORF">KP79_PYT26397</name>
</gene>
<accession>A0A210Q5S5</accession>
<keyword evidence="2" id="KW-1185">Reference proteome</keyword>
<protein>
    <submittedName>
        <fullName evidence="1">Uncharacterized protein</fullName>
    </submittedName>
</protein>
<evidence type="ECO:0000313" key="2">
    <source>
        <dbReference type="Proteomes" id="UP000242188"/>
    </source>
</evidence>